<protein>
    <submittedName>
        <fullName evidence="1">Uncharacterized protein</fullName>
    </submittedName>
</protein>
<gene>
    <name evidence="1" type="ORF">GCM10012289_44910</name>
</gene>
<dbReference type="RefSeq" id="WP_189126127.1">
    <property type="nucleotide sequence ID" value="NZ_BMNH01000014.1"/>
</dbReference>
<proteinExistence type="predicted"/>
<reference evidence="1" key="2">
    <citation type="submission" date="2020-09" db="EMBL/GenBank/DDBJ databases">
        <authorList>
            <person name="Sun Q."/>
            <person name="Zhou Y."/>
        </authorList>
    </citation>
    <scope>NUCLEOTIDE SEQUENCE</scope>
    <source>
        <strain evidence="1">CGMCC 4.7368</strain>
    </source>
</reference>
<dbReference type="EMBL" id="BMNH01000014">
    <property type="protein sequence ID" value="GGO73781.1"/>
    <property type="molecule type" value="Genomic_DNA"/>
</dbReference>
<reference evidence="1" key="1">
    <citation type="journal article" date="2014" name="Int. J. Syst. Evol. Microbiol.">
        <title>Complete genome sequence of Corynebacterium casei LMG S-19264T (=DSM 44701T), isolated from a smear-ripened cheese.</title>
        <authorList>
            <consortium name="US DOE Joint Genome Institute (JGI-PGF)"/>
            <person name="Walter F."/>
            <person name="Albersmeier A."/>
            <person name="Kalinowski J."/>
            <person name="Ruckert C."/>
        </authorList>
    </citation>
    <scope>NUCLEOTIDE SEQUENCE</scope>
    <source>
        <strain evidence="1">CGMCC 4.7368</strain>
    </source>
</reference>
<dbReference type="Proteomes" id="UP000646523">
    <property type="component" value="Unassembled WGS sequence"/>
</dbReference>
<keyword evidence="2" id="KW-1185">Reference proteome</keyword>
<sequence>MAAESGIHVYWGLLTITWNAAGPSRAGRFEHAGAFTGHRPGTVDAVRAHDGVISAAQIFQPAAR</sequence>
<organism evidence="1 2">
    <name type="scientific">Nonomuraea cavernae</name>
    <dbReference type="NCBI Taxonomy" id="2045107"/>
    <lineage>
        <taxon>Bacteria</taxon>
        <taxon>Bacillati</taxon>
        <taxon>Actinomycetota</taxon>
        <taxon>Actinomycetes</taxon>
        <taxon>Streptosporangiales</taxon>
        <taxon>Streptosporangiaceae</taxon>
        <taxon>Nonomuraea</taxon>
    </lineage>
</organism>
<evidence type="ECO:0000313" key="1">
    <source>
        <dbReference type="EMBL" id="GGO73781.1"/>
    </source>
</evidence>
<name>A0A917Z5Z4_9ACTN</name>
<evidence type="ECO:0000313" key="2">
    <source>
        <dbReference type="Proteomes" id="UP000646523"/>
    </source>
</evidence>
<comment type="caution">
    <text evidence="1">The sequence shown here is derived from an EMBL/GenBank/DDBJ whole genome shotgun (WGS) entry which is preliminary data.</text>
</comment>
<dbReference type="AlphaFoldDB" id="A0A917Z5Z4"/>
<accession>A0A917Z5Z4</accession>